<protein>
    <submittedName>
        <fullName evidence="10">Drug resistance transporter, EmrB/QacA subfamily</fullName>
    </submittedName>
</protein>
<evidence type="ECO:0000256" key="5">
    <source>
        <dbReference type="ARBA" id="ARBA00022692"/>
    </source>
</evidence>
<feature type="transmembrane region" description="Helical" evidence="8">
    <location>
        <begin position="281"/>
        <end position="305"/>
    </location>
</feature>
<dbReference type="InterPro" id="IPR036259">
    <property type="entry name" value="MFS_trans_sf"/>
</dbReference>
<dbReference type="HOGENOM" id="CLU_000960_2_3_11"/>
<gene>
    <name evidence="10" type="ordered locus">AAur_3843</name>
</gene>
<comment type="subcellular location">
    <subcellularLocation>
        <location evidence="1">Cell membrane</location>
        <topology evidence="1">Multi-pass membrane protein</topology>
    </subcellularLocation>
</comment>
<feature type="transmembrane region" description="Helical" evidence="8">
    <location>
        <begin position="347"/>
        <end position="367"/>
    </location>
</feature>
<dbReference type="OrthoDB" id="7375466at2"/>
<dbReference type="eggNOG" id="COG0477">
    <property type="taxonomic scope" value="Bacteria"/>
</dbReference>
<evidence type="ECO:0000313" key="10">
    <source>
        <dbReference type="EMBL" id="ABM09768.1"/>
    </source>
</evidence>
<dbReference type="PROSITE" id="PS50850">
    <property type="entry name" value="MFS"/>
    <property type="match status" value="1"/>
</dbReference>
<feature type="transmembrane region" description="Helical" evidence="8">
    <location>
        <begin position="317"/>
        <end position="335"/>
    </location>
</feature>
<dbReference type="PANTHER" id="PTHR23501">
    <property type="entry name" value="MAJOR FACILITATOR SUPERFAMILY"/>
    <property type="match status" value="1"/>
</dbReference>
<dbReference type="InterPro" id="IPR004638">
    <property type="entry name" value="EmrB-like"/>
</dbReference>
<dbReference type="Gene3D" id="1.20.1720.10">
    <property type="entry name" value="Multidrug resistance protein D"/>
    <property type="match status" value="1"/>
</dbReference>
<feature type="transmembrane region" description="Helical" evidence="8">
    <location>
        <begin position="506"/>
        <end position="531"/>
    </location>
</feature>
<feature type="domain" description="Major facilitator superfamily (MFS) profile" evidence="9">
    <location>
        <begin position="22"/>
        <end position="536"/>
    </location>
</feature>
<dbReference type="EMBL" id="CP000474">
    <property type="protein sequence ID" value="ABM09768.1"/>
    <property type="molecule type" value="Genomic_DNA"/>
</dbReference>
<accession>A1RBA9</accession>
<keyword evidence="6 8" id="KW-1133">Transmembrane helix</keyword>
<feature type="transmembrane region" description="Helical" evidence="8">
    <location>
        <begin position="237"/>
        <end position="260"/>
    </location>
</feature>
<proteinExistence type="inferred from homology"/>
<dbReference type="CDD" id="cd17502">
    <property type="entry name" value="MFS_Azr1_MDR_like"/>
    <property type="match status" value="1"/>
</dbReference>
<feature type="transmembrane region" description="Helical" evidence="8">
    <location>
        <begin position="373"/>
        <end position="394"/>
    </location>
</feature>
<dbReference type="Gene3D" id="1.20.1250.20">
    <property type="entry name" value="MFS general substrate transporter like domains"/>
    <property type="match status" value="1"/>
</dbReference>
<dbReference type="InterPro" id="IPR020846">
    <property type="entry name" value="MFS_dom"/>
</dbReference>
<feature type="transmembrane region" description="Helical" evidence="8">
    <location>
        <begin position="213"/>
        <end position="231"/>
    </location>
</feature>
<dbReference type="STRING" id="290340.AAur_3843"/>
<reference evidence="10 11" key="1">
    <citation type="journal article" date="2006" name="PLoS Genet.">
        <title>Secrets of soil survival revealed by the genome sequence of Arthrobacter aurescens TC1.</title>
        <authorList>
            <person name="Mongodin E.F."/>
            <person name="Shapir N."/>
            <person name="Daugherty S.C."/>
            <person name="DeBoy R.T."/>
            <person name="Emerson J.B."/>
            <person name="Shvartzbeyn A."/>
            <person name="Radune D."/>
            <person name="Vamathevan J."/>
            <person name="Riggs F."/>
            <person name="Grinberg V."/>
            <person name="Khouri H."/>
            <person name="Wackett L.P."/>
            <person name="Nelson K.E."/>
            <person name="Sadowsky M.J."/>
        </authorList>
    </citation>
    <scope>NUCLEOTIDE SEQUENCE [LARGE SCALE GENOMIC DNA]</scope>
    <source>
        <strain evidence="10 11">TC1</strain>
    </source>
</reference>
<comment type="similarity">
    <text evidence="2">Belongs to the major facilitator superfamily. TCR/Tet family.</text>
</comment>
<dbReference type="Pfam" id="PF07690">
    <property type="entry name" value="MFS_1"/>
    <property type="match status" value="1"/>
</dbReference>
<feature type="transmembrane region" description="Helical" evidence="8">
    <location>
        <begin position="20"/>
        <end position="48"/>
    </location>
</feature>
<keyword evidence="3" id="KW-0813">Transport</keyword>
<evidence type="ECO:0000256" key="7">
    <source>
        <dbReference type="ARBA" id="ARBA00023136"/>
    </source>
</evidence>
<keyword evidence="11" id="KW-1185">Reference proteome</keyword>
<feature type="transmembrane region" description="Helical" evidence="8">
    <location>
        <begin position="415"/>
        <end position="435"/>
    </location>
</feature>
<evidence type="ECO:0000256" key="4">
    <source>
        <dbReference type="ARBA" id="ARBA00022475"/>
    </source>
</evidence>
<evidence type="ECO:0000256" key="2">
    <source>
        <dbReference type="ARBA" id="ARBA00007520"/>
    </source>
</evidence>
<evidence type="ECO:0000256" key="3">
    <source>
        <dbReference type="ARBA" id="ARBA00022448"/>
    </source>
</evidence>
<dbReference type="PANTHER" id="PTHR23501:SF197">
    <property type="entry name" value="COMD"/>
    <property type="match status" value="1"/>
</dbReference>
<dbReference type="Proteomes" id="UP000000637">
    <property type="component" value="Chromosome"/>
</dbReference>
<dbReference type="PRINTS" id="PR01036">
    <property type="entry name" value="TCRTETB"/>
</dbReference>
<dbReference type="NCBIfam" id="TIGR00711">
    <property type="entry name" value="efflux_EmrB"/>
    <property type="match status" value="1"/>
</dbReference>
<keyword evidence="4" id="KW-1003">Cell membrane</keyword>
<keyword evidence="7 8" id="KW-0472">Membrane</keyword>
<dbReference type="AlphaFoldDB" id="A1RBA9"/>
<dbReference type="RefSeq" id="WP_011776446.1">
    <property type="nucleotide sequence ID" value="NC_008711.1"/>
</dbReference>
<feature type="transmembrane region" description="Helical" evidence="8">
    <location>
        <begin position="117"/>
        <end position="139"/>
    </location>
</feature>
<organism evidence="10 11">
    <name type="scientific">Paenarthrobacter aurescens (strain TC1)</name>
    <dbReference type="NCBI Taxonomy" id="290340"/>
    <lineage>
        <taxon>Bacteria</taxon>
        <taxon>Bacillati</taxon>
        <taxon>Actinomycetota</taxon>
        <taxon>Actinomycetes</taxon>
        <taxon>Micrococcales</taxon>
        <taxon>Micrococcaceae</taxon>
        <taxon>Paenarthrobacter</taxon>
    </lineage>
</organism>
<evidence type="ECO:0000259" key="9">
    <source>
        <dbReference type="PROSITE" id="PS50850"/>
    </source>
</evidence>
<dbReference type="KEGG" id="aau:AAur_3843"/>
<evidence type="ECO:0000256" key="6">
    <source>
        <dbReference type="ARBA" id="ARBA00022989"/>
    </source>
</evidence>
<feature type="transmembrane region" description="Helical" evidence="8">
    <location>
        <begin position="181"/>
        <end position="201"/>
    </location>
</feature>
<sequence length="550" mass="57899">MSKTAPVRATGEVLTHRQTLTVMVGLMLGMFLSSLDQTIVSTSIYTIANDLDGLSLQAWATTAYLITSTVSTPLYGKLSDIFGRRPLYLVAIVIFLIGSLYAGSVHSMTELAIARGIQGLGAGGLLALALTIIGDIVALKDRAKYQGYFMSVFGISSVLGPVIGGAFAGSANILGFEGWRWVFFINLPIGLAALVVVLMYLHLPARHVKQKIDYWGAAAITLAIVPLLLVAEQGRTWGWASGASWLCYGLGVIGIVAFLLAEKRAGDYALIPLRLFKNTTFGLSSLLNFIIGIGMFGAIAMLPMYLQLVKGLTPTEAGLMMITFTVGILFGSISAGRTISSSGVYRVFPIMGTAILAAAATVMGLVLGVDTGLWVPGLIAVFFGVGLGFCMQPLTLAMQVSVPPKDMGVGTSTAAFFRSMGGAVGTAVFISMLFSTAADKIADGMKTAAATPDYQAVMQDPAVASDPANAKLFDFFKNGANNESLNDTSWLHTANSTLTRPITEGFAQAIDIVMLTAAGLMLVAFLISFALPNKKLTDPKAAAKESVPAH</sequence>
<name>A1RBA9_PAEAT</name>
<feature type="transmembrane region" description="Helical" evidence="8">
    <location>
        <begin position="54"/>
        <end position="75"/>
    </location>
</feature>
<keyword evidence="5 8" id="KW-0812">Transmembrane</keyword>
<dbReference type="SUPFAM" id="SSF103473">
    <property type="entry name" value="MFS general substrate transporter"/>
    <property type="match status" value="1"/>
</dbReference>
<evidence type="ECO:0000313" key="11">
    <source>
        <dbReference type="Proteomes" id="UP000000637"/>
    </source>
</evidence>
<evidence type="ECO:0000256" key="8">
    <source>
        <dbReference type="SAM" id="Phobius"/>
    </source>
</evidence>
<dbReference type="FunFam" id="1.20.1720.10:FF:000004">
    <property type="entry name" value="EmrB/QacA family drug resistance transporter"/>
    <property type="match status" value="1"/>
</dbReference>
<dbReference type="GO" id="GO:0022857">
    <property type="term" value="F:transmembrane transporter activity"/>
    <property type="evidence" value="ECO:0007669"/>
    <property type="project" value="InterPro"/>
</dbReference>
<feature type="transmembrane region" description="Helical" evidence="8">
    <location>
        <begin position="148"/>
        <end position="169"/>
    </location>
</feature>
<dbReference type="GO" id="GO:0005886">
    <property type="term" value="C:plasma membrane"/>
    <property type="evidence" value="ECO:0007669"/>
    <property type="project" value="UniProtKB-SubCell"/>
</dbReference>
<dbReference type="InterPro" id="IPR011701">
    <property type="entry name" value="MFS"/>
</dbReference>
<evidence type="ECO:0000256" key="1">
    <source>
        <dbReference type="ARBA" id="ARBA00004651"/>
    </source>
</evidence>
<feature type="transmembrane region" description="Helical" evidence="8">
    <location>
        <begin position="87"/>
        <end position="105"/>
    </location>
</feature>